<evidence type="ECO:0000256" key="1">
    <source>
        <dbReference type="ARBA" id="ARBA00009686"/>
    </source>
</evidence>
<name>L8GUS6_ACACF</name>
<dbReference type="RefSeq" id="XP_004338952.1">
    <property type="nucleotide sequence ID" value="XM_004338904.1"/>
</dbReference>
<reference evidence="4 6" key="1">
    <citation type="journal article" date="2013" name="Genome Biol.">
        <title>Genome of Acanthamoeba castellanii highlights extensive lateral gene transfer and early evolution of tyrosine kinase signaling.</title>
        <authorList>
            <person name="Clarke M."/>
            <person name="Lohan A.J."/>
            <person name="Liu B."/>
            <person name="Lagkouvardos I."/>
            <person name="Roy S."/>
            <person name="Zafar N."/>
            <person name="Bertelli C."/>
            <person name="Schilde C."/>
            <person name="Kianianmomeni A."/>
            <person name="Burglin T.R."/>
            <person name="Frech C."/>
            <person name="Turcotte B."/>
            <person name="Kopec K.O."/>
            <person name="Synnott J.M."/>
            <person name="Choo C."/>
            <person name="Paponov I."/>
            <person name="Finkler A."/>
            <person name="Soon Heng Tan C."/>
            <person name="Hutchins A.P."/>
            <person name="Weinmeier T."/>
            <person name="Rattei T."/>
            <person name="Chu J.S."/>
            <person name="Gimenez G."/>
            <person name="Irimia M."/>
            <person name="Rigden D.J."/>
            <person name="Fitzpatrick D.A."/>
            <person name="Lorenzo-Morales J."/>
            <person name="Bateman A."/>
            <person name="Chiu C.H."/>
            <person name="Tang P."/>
            <person name="Hegemann P."/>
            <person name="Fromm H."/>
            <person name="Raoult D."/>
            <person name="Greub G."/>
            <person name="Miranda-Saavedra D."/>
            <person name="Chen N."/>
            <person name="Nash P."/>
            <person name="Ginger M.L."/>
            <person name="Horn M."/>
            <person name="Schaap P."/>
            <person name="Caler L."/>
            <person name="Loftus B."/>
        </authorList>
    </citation>
    <scope>NUCLEOTIDE SEQUENCE [LARGE SCALE GENOMIC DNA]</scope>
    <source>
        <strain evidence="4 6">Neff</strain>
    </source>
</reference>
<dbReference type="Pfam" id="PF02114">
    <property type="entry name" value="Phosducin"/>
    <property type="match status" value="1"/>
</dbReference>
<evidence type="ECO:0000256" key="2">
    <source>
        <dbReference type="SAM" id="MobiDB-lite"/>
    </source>
</evidence>
<dbReference type="OrthoDB" id="45518at2759"/>
<dbReference type="STRING" id="1257118.L8GUS6"/>
<dbReference type="EMBL" id="KB007966">
    <property type="protein sequence ID" value="ELR17947.1"/>
    <property type="molecule type" value="Genomic_DNA"/>
</dbReference>
<dbReference type="GeneID" id="14918694"/>
<dbReference type="Proteomes" id="UP000011083">
    <property type="component" value="Unassembled WGS sequence"/>
</dbReference>
<dbReference type="KEGG" id="acan:ACA1_049210"/>
<dbReference type="VEuPathDB" id="AmoebaDB:ACA1_208250"/>
<accession>L8GUS6</accession>
<comment type="similarity">
    <text evidence="1">Belongs to the phosducin family.</text>
</comment>
<dbReference type="GeneID" id="14917650"/>
<dbReference type="InterPro" id="IPR036249">
    <property type="entry name" value="Thioredoxin-like_sf"/>
</dbReference>
<proteinExistence type="inferred from homology"/>
<evidence type="ECO:0000313" key="5">
    <source>
        <dbReference type="EMBL" id="ELR17947.1"/>
    </source>
</evidence>
<protein>
    <submittedName>
        <fullName evidence="4">Phosducin subfamily protein</fullName>
    </submittedName>
</protein>
<sequence>MYLQSAGRDRGTEWDEIQRRMGNKPQLEEGDEDDSEEIDYGRALKSKSEKLKEDLVASNASYEEVKEHEDELLDDDDFLEAYRRKRIAELQAKAQKDVYGDLVSISEPEYKEVVNTPNTWVVVFLHKSGIPSCQLMTQILQRLAGTFKATRFVKIDSQEAIHGYPDKNLPTLIIYYNGDLKKQFIGEAAFARGDPTVADVEWRLKQVGAVDSDMEEDPSKNKGPSVRLNYVAARSRRDEDD</sequence>
<dbReference type="OMA" id="VQYRYGN"/>
<feature type="compositionally biased region" description="Basic and acidic residues" evidence="2">
    <location>
        <begin position="7"/>
        <end position="19"/>
    </location>
</feature>
<dbReference type="VEuPathDB" id="AmoebaDB:ACA1_049210"/>
<dbReference type="InterPro" id="IPR051498">
    <property type="entry name" value="Phosducin-like_chap/apop_reg"/>
</dbReference>
<feature type="domain" description="Phosducin" evidence="3">
    <location>
        <begin position="47"/>
        <end position="208"/>
    </location>
</feature>
<organism evidence="4 6">
    <name type="scientific">Acanthamoeba castellanii (strain ATCC 30010 / Neff)</name>
    <dbReference type="NCBI Taxonomy" id="1257118"/>
    <lineage>
        <taxon>Eukaryota</taxon>
        <taxon>Amoebozoa</taxon>
        <taxon>Discosea</taxon>
        <taxon>Longamoebia</taxon>
        <taxon>Centramoebida</taxon>
        <taxon>Acanthamoebidae</taxon>
        <taxon>Acanthamoeba</taxon>
    </lineage>
</organism>
<gene>
    <name evidence="4" type="ORF">ACA1_049210</name>
    <name evidence="5" type="ORF">ACA1_208250</name>
</gene>
<feature type="region of interest" description="Disordered" evidence="2">
    <location>
        <begin position="211"/>
        <end position="241"/>
    </location>
</feature>
<dbReference type="KEGG" id="acan:ACA1_208250"/>
<dbReference type="PANTHER" id="PTHR45809:SF3">
    <property type="entry name" value="VIRAL IAP-ASSOCIATED FACTOR HOMOLOG"/>
    <property type="match status" value="1"/>
</dbReference>
<dbReference type="GO" id="GO:0005737">
    <property type="term" value="C:cytoplasm"/>
    <property type="evidence" value="ECO:0007669"/>
    <property type="project" value="TreeGrafter"/>
</dbReference>
<keyword evidence="6" id="KW-1185">Reference proteome</keyword>
<dbReference type="InterPro" id="IPR024253">
    <property type="entry name" value="Phosducin_thioredoxin-like_dom"/>
</dbReference>
<dbReference type="SUPFAM" id="SSF52833">
    <property type="entry name" value="Thioredoxin-like"/>
    <property type="match status" value="1"/>
</dbReference>
<dbReference type="Gene3D" id="3.40.30.10">
    <property type="entry name" value="Glutaredoxin"/>
    <property type="match status" value="1"/>
</dbReference>
<dbReference type="GO" id="GO:0006457">
    <property type="term" value="P:protein folding"/>
    <property type="evidence" value="ECO:0007669"/>
    <property type="project" value="TreeGrafter"/>
</dbReference>
<dbReference type="AlphaFoldDB" id="L8GUS6"/>
<feature type="compositionally biased region" description="Acidic residues" evidence="2">
    <location>
        <begin position="28"/>
        <end position="37"/>
    </location>
</feature>
<evidence type="ECO:0000259" key="3">
    <source>
        <dbReference type="Pfam" id="PF02114"/>
    </source>
</evidence>
<evidence type="ECO:0000313" key="4">
    <source>
        <dbReference type="EMBL" id="ELR16939.1"/>
    </source>
</evidence>
<dbReference type="RefSeq" id="XP_004339963.1">
    <property type="nucleotide sequence ID" value="XM_004339915.1"/>
</dbReference>
<feature type="region of interest" description="Disordered" evidence="2">
    <location>
        <begin position="1"/>
        <end position="37"/>
    </location>
</feature>
<dbReference type="EMBL" id="KB007980">
    <property type="protein sequence ID" value="ELR16939.1"/>
    <property type="molecule type" value="Genomic_DNA"/>
</dbReference>
<dbReference type="PANTHER" id="PTHR45809">
    <property type="entry name" value="VIRAL IAP-ASSOCIATED FACTOR HOMOLOG"/>
    <property type="match status" value="1"/>
</dbReference>
<evidence type="ECO:0000313" key="6">
    <source>
        <dbReference type="Proteomes" id="UP000011083"/>
    </source>
</evidence>